<dbReference type="CDD" id="cd17932">
    <property type="entry name" value="DEXQc_UvrD"/>
    <property type="match status" value="1"/>
</dbReference>
<evidence type="ECO:0000256" key="5">
    <source>
        <dbReference type="ARBA" id="ARBA00022801"/>
    </source>
</evidence>
<evidence type="ECO:0000256" key="13">
    <source>
        <dbReference type="ARBA" id="ARBA00034808"/>
    </source>
</evidence>
<keyword evidence="10" id="KW-0234">DNA repair</keyword>
<dbReference type="GO" id="GO:0043138">
    <property type="term" value="F:3'-5' DNA helicase activity"/>
    <property type="evidence" value="ECO:0007669"/>
    <property type="project" value="UniProtKB-EC"/>
</dbReference>
<evidence type="ECO:0000256" key="2">
    <source>
        <dbReference type="ARBA" id="ARBA00022722"/>
    </source>
</evidence>
<dbReference type="Gene3D" id="1.10.486.10">
    <property type="entry name" value="PCRA, domain 4"/>
    <property type="match status" value="1"/>
</dbReference>
<accession>A0A538SN18</accession>
<dbReference type="SUPFAM" id="SSF52540">
    <property type="entry name" value="P-loop containing nucleoside triphosphate hydrolases"/>
    <property type="match status" value="1"/>
</dbReference>
<evidence type="ECO:0000313" key="19">
    <source>
        <dbReference type="EMBL" id="TMQ66935.1"/>
    </source>
</evidence>
<comment type="catalytic activity">
    <reaction evidence="12">
        <text>Couples ATP hydrolysis with the unwinding of duplex DNA by translocating in the 3'-5' direction.</text>
        <dbReference type="EC" id="5.6.2.4"/>
    </reaction>
</comment>
<evidence type="ECO:0000256" key="10">
    <source>
        <dbReference type="ARBA" id="ARBA00023204"/>
    </source>
</evidence>
<dbReference type="PANTHER" id="PTHR11070">
    <property type="entry name" value="UVRD / RECB / PCRA DNA HELICASE FAMILY MEMBER"/>
    <property type="match status" value="1"/>
</dbReference>
<evidence type="ECO:0000259" key="17">
    <source>
        <dbReference type="PROSITE" id="PS51217"/>
    </source>
</evidence>
<evidence type="ECO:0000256" key="4">
    <source>
        <dbReference type="ARBA" id="ARBA00022763"/>
    </source>
</evidence>
<evidence type="ECO:0000256" key="12">
    <source>
        <dbReference type="ARBA" id="ARBA00034617"/>
    </source>
</evidence>
<feature type="binding site" evidence="15">
    <location>
        <begin position="36"/>
        <end position="43"/>
    </location>
    <ligand>
        <name>ATP</name>
        <dbReference type="ChEBI" id="CHEBI:30616"/>
    </ligand>
</feature>
<keyword evidence="6 15" id="KW-0347">Helicase</keyword>
<evidence type="ECO:0000256" key="15">
    <source>
        <dbReference type="PROSITE-ProRule" id="PRU00560"/>
    </source>
</evidence>
<evidence type="ECO:0000259" key="16">
    <source>
        <dbReference type="PROSITE" id="PS51198"/>
    </source>
</evidence>
<evidence type="ECO:0000256" key="8">
    <source>
        <dbReference type="ARBA" id="ARBA00022840"/>
    </source>
</evidence>
<evidence type="ECO:0000256" key="3">
    <source>
        <dbReference type="ARBA" id="ARBA00022741"/>
    </source>
</evidence>
<keyword evidence="9" id="KW-0238">DNA-binding</keyword>
<dbReference type="EC" id="5.6.2.4" evidence="13"/>
<protein>
    <recommendedName>
        <fullName evidence="13">DNA 3'-5' helicase</fullName>
        <ecNumber evidence="13">5.6.2.4</ecNumber>
    </recommendedName>
</protein>
<comment type="caution">
    <text evidence="18">The sequence shown here is derived from an EMBL/GenBank/DDBJ whole genome shotgun (WGS) entry which is preliminary data.</text>
</comment>
<evidence type="ECO:0000256" key="14">
    <source>
        <dbReference type="ARBA" id="ARBA00048988"/>
    </source>
</evidence>
<evidence type="ECO:0000256" key="11">
    <source>
        <dbReference type="ARBA" id="ARBA00023235"/>
    </source>
</evidence>
<dbReference type="InterPro" id="IPR014017">
    <property type="entry name" value="DNA_helicase_UvrD-like_C"/>
</dbReference>
<dbReference type="InterPro" id="IPR014016">
    <property type="entry name" value="UvrD-like_ATP-bd"/>
</dbReference>
<dbReference type="Proteomes" id="UP000317366">
    <property type="component" value="Unassembled WGS sequence"/>
</dbReference>
<evidence type="ECO:0000313" key="18">
    <source>
        <dbReference type="EMBL" id="TMQ52769.1"/>
    </source>
</evidence>
<dbReference type="InterPro" id="IPR011604">
    <property type="entry name" value="PDDEXK-like_dom_sf"/>
</dbReference>
<dbReference type="SUPFAM" id="SSF52980">
    <property type="entry name" value="Restriction endonuclease-like"/>
    <property type="match status" value="1"/>
</dbReference>
<feature type="domain" description="UvrD-like helicase ATP-binding" evidence="16">
    <location>
        <begin position="15"/>
        <end position="315"/>
    </location>
</feature>
<sequence length="973" mass="109853">MRPAGPHPPATSDLEGLDPEQRAAVEHDQGPLLIVAGAGTGKTTVIARRIAHLIASGRARPSEILALTFNEKAATEMQERVDVLVPYGYADAHIATFHAFGEEVLSSFGIEIGIAPSFTVLDQTAQALFLAEHLEELGLDQYAPLSDPTKYLRELAGFFNKLKDYPIAAEELRRFAEAGLARSETDPAARDGFARALELARAADRYNTLGWKQGFVDFGDLLALTLRLFDESPSALQFLQQRFRYVLVDEFQDTNPVQFEIVRRLTAVHRNLVVVGDDDQSIYRFRGAHLQNILKFHEFFPDARSIVLTRNYRSTREILKSARRLILVNQDRLETRLLISKELLTERTGPMPRIKELPTEAEEAAWVAAEIRAAVESGARRCRDIAILVRSNKNAEPFLRALDEQGVPYYFPGSRGLFQRPEIREMVALLYSLSQDAREDHLYHLAESAYGVPGDDLSRLVHELSSEPTKLRTLMERASNRSTAVEISEEGRERIATMLEDLRALKHTARDHRVGEVLRAYLERRGIIKRLRAPSSFEDEIKARNIVKFFKVVQMFASVAVVDRVPLFLRHLGAIMDYGEDPAVAEIGEESDVVQVLTIHRAKGLEFPVVYLVQAATDRFPTRNLRRGIDVPVELAPGERTSSELHKEEERRLCYVAFTRAKEELIATHAVDYGGKRPRQRSEFLSEAFDLGKPAPAQKRQRVMEELEAYRTDAPQGLPPLARPPAHEPIRLSHQRIADYDTCPLKYHFLHVLAVDPILTLDHRVNFGNAVHQAVAFALERHRLGEPPTFEQVLEVYRSSWRNEGYRSEEHARRRFEQGAAALRSFLEREVLGEEPPTDVERSFRFNLGDVIVSGRMDRVDEGPDGVVITDYKTSELEGEEHADASARDNLQLSIYALAHKELTGRVPQRLELRYVLGGAVGTSTRSEEKLERTRDRILAIAESVRSVDFRAQPSEHNCSICACRPICSESAV</sequence>
<dbReference type="InterPro" id="IPR038726">
    <property type="entry name" value="PDDEXK_AddAB-type"/>
</dbReference>
<dbReference type="EMBL" id="VBOX01000004">
    <property type="protein sequence ID" value="TMQ66935.1"/>
    <property type="molecule type" value="Genomic_DNA"/>
</dbReference>
<dbReference type="PROSITE" id="PS51198">
    <property type="entry name" value="UVRD_HELICASE_ATP_BIND"/>
    <property type="match status" value="1"/>
</dbReference>
<dbReference type="AlphaFoldDB" id="A0A538SN18"/>
<dbReference type="InterPro" id="IPR027417">
    <property type="entry name" value="P-loop_NTPase"/>
</dbReference>
<comment type="similarity">
    <text evidence="1">Belongs to the helicase family. UvrD subfamily.</text>
</comment>
<dbReference type="Gene3D" id="3.40.50.300">
    <property type="entry name" value="P-loop containing nucleotide triphosphate hydrolases"/>
    <property type="match status" value="2"/>
</dbReference>
<name>A0A538SN18_UNCEI</name>
<keyword evidence="5 15" id="KW-0378">Hydrolase</keyword>
<organism evidence="18 21">
    <name type="scientific">Eiseniibacteriota bacterium</name>
    <dbReference type="NCBI Taxonomy" id="2212470"/>
    <lineage>
        <taxon>Bacteria</taxon>
        <taxon>Candidatus Eiseniibacteriota</taxon>
    </lineage>
</organism>
<dbReference type="PROSITE" id="PS51217">
    <property type="entry name" value="UVRD_HELICASE_CTER"/>
    <property type="match status" value="1"/>
</dbReference>
<keyword evidence="4" id="KW-0227">DNA damage</keyword>
<dbReference type="Pfam" id="PF13361">
    <property type="entry name" value="UvrD_C"/>
    <property type="match status" value="1"/>
</dbReference>
<dbReference type="GO" id="GO:0000725">
    <property type="term" value="P:recombinational repair"/>
    <property type="evidence" value="ECO:0007669"/>
    <property type="project" value="TreeGrafter"/>
</dbReference>
<evidence type="ECO:0000256" key="7">
    <source>
        <dbReference type="ARBA" id="ARBA00022839"/>
    </source>
</evidence>
<evidence type="ECO:0000256" key="1">
    <source>
        <dbReference type="ARBA" id="ARBA00009922"/>
    </source>
</evidence>
<dbReference type="InterPro" id="IPR013986">
    <property type="entry name" value="DExx_box_DNA_helicase_dom_sf"/>
</dbReference>
<keyword evidence="7" id="KW-0269">Exonuclease</keyword>
<dbReference type="GO" id="GO:0003677">
    <property type="term" value="F:DNA binding"/>
    <property type="evidence" value="ECO:0007669"/>
    <property type="project" value="UniProtKB-KW"/>
</dbReference>
<feature type="domain" description="UvrD-like helicase C-terminal" evidence="17">
    <location>
        <begin position="316"/>
        <end position="604"/>
    </location>
</feature>
<comment type="catalytic activity">
    <reaction evidence="14">
        <text>ATP + H2O = ADP + phosphate + H(+)</text>
        <dbReference type="Rhea" id="RHEA:13065"/>
        <dbReference type="ChEBI" id="CHEBI:15377"/>
        <dbReference type="ChEBI" id="CHEBI:15378"/>
        <dbReference type="ChEBI" id="CHEBI:30616"/>
        <dbReference type="ChEBI" id="CHEBI:43474"/>
        <dbReference type="ChEBI" id="CHEBI:456216"/>
        <dbReference type="EC" id="5.6.2.4"/>
    </reaction>
</comment>
<evidence type="ECO:0000313" key="21">
    <source>
        <dbReference type="Proteomes" id="UP000319829"/>
    </source>
</evidence>
<dbReference type="Proteomes" id="UP000319829">
    <property type="component" value="Unassembled WGS sequence"/>
</dbReference>
<dbReference type="GO" id="GO:0005524">
    <property type="term" value="F:ATP binding"/>
    <property type="evidence" value="ECO:0007669"/>
    <property type="project" value="UniProtKB-UniRule"/>
</dbReference>
<dbReference type="GO" id="GO:0004527">
    <property type="term" value="F:exonuclease activity"/>
    <property type="evidence" value="ECO:0007669"/>
    <property type="project" value="UniProtKB-KW"/>
</dbReference>
<evidence type="ECO:0000256" key="9">
    <source>
        <dbReference type="ARBA" id="ARBA00023125"/>
    </source>
</evidence>
<keyword evidence="8 15" id="KW-0067">ATP-binding</keyword>
<dbReference type="Pfam" id="PF12705">
    <property type="entry name" value="PDDEXK_1"/>
    <property type="match status" value="1"/>
</dbReference>
<evidence type="ECO:0000313" key="20">
    <source>
        <dbReference type="Proteomes" id="UP000317366"/>
    </source>
</evidence>
<dbReference type="EMBL" id="VBOU01000094">
    <property type="protein sequence ID" value="TMQ52769.1"/>
    <property type="molecule type" value="Genomic_DNA"/>
</dbReference>
<dbReference type="Gene3D" id="3.90.320.10">
    <property type="match status" value="1"/>
</dbReference>
<dbReference type="Pfam" id="PF00580">
    <property type="entry name" value="UvrD-helicase"/>
    <property type="match status" value="1"/>
</dbReference>
<evidence type="ECO:0000256" key="6">
    <source>
        <dbReference type="ARBA" id="ARBA00022806"/>
    </source>
</evidence>
<reference evidence="20 21" key="1">
    <citation type="journal article" date="2019" name="Nat. Microbiol.">
        <title>Mediterranean grassland soil C-N compound turnover is dependent on rainfall and depth, and is mediated by genomically divergent microorganisms.</title>
        <authorList>
            <person name="Diamond S."/>
            <person name="Andeer P.F."/>
            <person name="Li Z."/>
            <person name="Crits-Christoph A."/>
            <person name="Burstein D."/>
            <person name="Anantharaman K."/>
            <person name="Lane K.R."/>
            <person name="Thomas B.C."/>
            <person name="Pan C."/>
            <person name="Northen T.R."/>
            <person name="Banfield J.F."/>
        </authorList>
    </citation>
    <scope>NUCLEOTIDE SEQUENCE [LARGE SCALE GENOMIC DNA]</scope>
    <source>
        <strain evidence="18">WS_4</strain>
        <strain evidence="19">WS_7</strain>
    </source>
</reference>
<keyword evidence="3 15" id="KW-0547">Nucleotide-binding</keyword>
<proteinExistence type="inferred from homology"/>
<gene>
    <name evidence="18" type="ORF">E6K74_11545</name>
    <name evidence="19" type="ORF">E6K77_00660</name>
</gene>
<dbReference type="PANTHER" id="PTHR11070:SF2">
    <property type="entry name" value="ATP-DEPENDENT DNA HELICASE SRS2"/>
    <property type="match status" value="1"/>
</dbReference>
<dbReference type="Gene3D" id="1.10.10.160">
    <property type="match status" value="1"/>
</dbReference>
<dbReference type="InterPro" id="IPR000212">
    <property type="entry name" value="DNA_helicase_UvrD/REP"/>
</dbReference>
<dbReference type="InterPro" id="IPR011335">
    <property type="entry name" value="Restrct_endonuc-II-like"/>
</dbReference>
<keyword evidence="2" id="KW-0540">Nuclease</keyword>
<keyword evidence="11" id="KW-0413">Isomerase</keyword>